<evidence type="ECO:0000313" key="2">
    <source>
        <dbReference type="Proteomes" id="UP000221165"/>
    </source>
</evidence>
<gene>
    <name evidence="1" type="ORF">CSUI_011155</name>
</gene>
<accession>A0A2C6KF34</accession>
<sequence length="121" mass="13603">LLLRLSCTHPLFRQSGVCSFAASVFSEVSLPHVELIPLKKCLLLTTSSPSSIIPCKQQGVSQHIQQKNSLPLSFFGLQKWGSVLHHELLSSYYALLEWHLPSLQLYHPERLAMKDVLALIL</sequence>
<dbReference type="RefSeq" id="XP_067916768.1">
    <property type="nucleotide sequence ID" value="XM_068071256.1"/>
</dbReference>
<feature type="non-terminal residue" evidence="1">
    <location>
        <position position="1"/>
    </location>
</feature>
<comment type="caution">
    <text evidence="1">The sequence shown here is derived from an EMBL/GenBank/DDBJ whole genome shotgun (WGS) entry which is preliminary data.</text>
</comment>
<proteinExistence type="predicted"/>
<dbReference type="GeneID" id="94434467"/>
<dbReference type="Proteomes" id="UP000221165">
    <property type="component" value="Unassembled WGS sequence"/>
</dbReference>
<keyword evidence="2" id="KW-1185">Reference proteome</keyword>
<dbReference type="EMBL" id="MIGC01009904">
    <property type="protein sequence ID" value="PHJ15034.1"/>
    <property type="molecule type" value="Genomic_DNA"/>
</dbReference>
<protein>
    <submittedName>
        <fullName evidence="1">Uncharacterized protein</fullName>
    </submittedName>
</protein>
<dbReference type="VEuPathDB" id="ToxoDB:CSUI_011155"/>
<dbReference type="AlphaFoldDB" id="A0A2C6KF34"/>
<name>A0A2C6KF34_9APIC</name>
<evidence type="ECO:0000313" key="1">
    <source>
        <dbReference type="EMBL" id="PHJ15034.1"/>
    </source>
</evidence>
<reference evidence="1 2" key="1">
    <citation type="journal article" date="2017" name="Int. J. Parasitol.">
        <title>The genome of the protozoan parasite Cystoisospora suis and a reverse vaccinology approach to identify vaccine candidates.</title>
        <authorList>
            <person name="Palmieri N."/>
            <person name="Shrestha A."/>
            <person name="Ruttkowski B."/>
            <person name="Beck T."/>
            <person name="Vogl C."/>
            <person name="Tomley F."/>
            <person name="Blake D.P."/>
            <person name="Joachim A."/>
        </authorList>
    </citation>
    <scope>NUCLEOTIDE SEQUENCE [LARGE SCALE GENOMIC DNA]</scope>
    <source>
        <strain evidence="1 2">Wien I</strain>
    </source>
</reference>
<organism evidence="1 2">
    <name type="scientific">Cystoisospora suis</name>
    <dbReference type="NCBI Taxonomy" id="483139"/>
    <lineage>
        <taxon>Eukaryota</taxon>
        <taxon>Sar</taxon>
        <taxon>Alveolata</taxon>
        <taxon>Apicomplexa</taxon>
        <taxon>Conoidasida</taxon>
        <taxon>Coccidia</taxon>
        <taxon>Eucoccidiorida</taxon>
        <taxon>Eimeriorina</taxon>
        <taxon>Sarcocystidae</taxon>
        <taxon>Cystoisospora</taxon>
    </lineage>
</organism>